<organism evidence="1 2">
    <name type="scientific">Oedothorax gibbosus</name>
    <dbReference type="NCBI Taxonomy" id="931172"/>
    <lineage>
        <taxon>Eukaryota</taxon>
        <taxon>Metazoa</taxon>
        <taxon>Ecdysozoa</taxon>
        <taxon>Arthropoda</taxon>
        <taxon>Chelicerata</taxon>
        <taxon>Arachnida</taxon>
        <taxon>Araneae</taxon>
        <taxon>Araneomorphae</taxon>
        <taxon>Entelegynae</taxon>
        <taxon>Araneoidea</taxon>
        <taxon>Linyphiidae</taxon>
        <taxon>Erigoninae</taxon>
        <taxon>Oedothorax</taxon>
    </lineage>
</organism>
<protein>
    <recommendedName>
        <fullName evidence="3">Transposase</fullName>
    </recommendedName>
</protein>
<name>A0AAV6TL68_9ARAC</name>
<evidence type="ECO:0008006" key="3">
    <source>
        <dbReference type="Google" id="ProtNLM"/>
    </source>
</evidence>
<comment type="caution">
    <text evidence="1">The sequence shown here is derived from an EMBL/GenBank/DDBJ whole genome shotgun (WGS) entry which is preliminary data.</text>
</comment>
<dbReference type="Proteomes" id="UP000827092">
    <property type="component" value="Unassembled WGS sequence"/>
</dbReference>
<dbReference type="EMBL" id="JAFNEN010002650">
    <property type="protein sequence ID" value="KAG8172509.1"/>
    <property type="molecule type" value="Genomic_DNA"/>
</dbReference>
<keyword evidence="2" id="KW-1185">Reference proteome</keyword>
<dbReference type="AlphaFoldDB" id="A0AAV6TL68"/>
<evidence type="ECO:0000313" key="1">
    <source>
        <dbReference type="EMBL" id="KAG8172509.1"/>
    </source>
</evidence>
<accession>A0AAV6TL68</accession>
<reference evidence="1 2" key="1">
    <citation type="journal article" date="2022" name="Nat. Ecol. Evol.">
        <title>A masculinizing supergene underlies an exaggerated male reproductive morph in a spider.</title>
        <authorList>
            <person name="Hendrickx F."/>
            <person name="De Corte Z."/>
            <person name="Sonet G."/>
            <person name="Van Belleghem S.M."/>
            <person name="Kostlbacher S."/>
            <person name="Vangestel C."/>
        </authorList>
    </citation>
    <scope>NUCLEOTIDE SEQUENCE [LARGE SCALE GENOMIC DNA]</scope>
    <source>
        <strain evidence="1">W744_W776</strain>
    </source>
</reference>
<sequence>MHQDKELKMAAENFPLEPPYEALLSKEFERVIDCSSTLAHSTLQRWIAKLKFDMALNVLELPWNCSSIPRVVRKFLD</sequence>
<evidence type="ECO:0000313" key="2">
    <source>
        <dbReference type="Proteomes" id="UP000827092"/>
    </source>
</evidence>
<proteinExistence type="predicted"/>
<gene>
    <name evidence="1" type="ORF">JTE90_026922</name>
</gene>